<name>A0A915CSY1_9BILA</name>
<feature type="region of interest" description="Disordered" evidence="1">
    <location>
        <begin position="445"/>
        <end position="469"/>
    </location>
</feature>
<feature type="compositionally biased region" description="Polar residues" evidence="1">
    <location>
        <begin position="305"/>
        <end position="315"/>
    </location>
</feature>
<feature type="region of interest" description="Disordered" evidence="1">
    <location>
        <begin position="393"/>
        <end position="422"/>
    </location>
</feature>
<evidence type="ECO:0000313" key="3">
    <source>
        <dbReference type="WBParaSite" id="jg12102"/>
    </source>
</evidence>
<keyword evidence="2" id="KW-1185">Reference proteome</keyword>
<proteinExistence type="predicted"/>
<feature type="compositionally biased region" description="Basic and acidic residues" evidence="1">
    <location>
        <begin position="295"/>
        <end position="304"/>
    </location>
</feature>
<feature type="compositionally biased region" description="Basic and acidic residues" evidence="1">
    <location>
        <begin position="445"/>
        <end position="462"/>
    </location>
</feature>
<evidence type="ECO:0000256" key="1">
    <source>
        <dbReference type="SAM" id="MobiDB-lite"/>
    </source>
</evidence>
<feature type="region of interest" description="Disordered" evidence="1">
    <location>
        <begin position="295"/>
        <end position="320"/>
    </location>
</feature>
<evidence type="ECO:0000313" key="2">
    <source>
        <dbReference type="Proteomes" id="UP000887574"/>
    </source>
</evidence>
<dbReference type="WBParaSite" id="jg12102">
    <property type="protein sequence ID" value="jg12102"/>
    <property type="gene ID" value="jg12102"/>
</dbReference>
<dbReference type="AlphaFoldDB" id="A0A915CSY1"/>
<feature type="compositionally biased region" description="Polar residues" evidence="1">
    <location>
        <begin position="411"/>
        <end position="422"/>
    </location>
</feature>
<protein>
    <submittedName>
        <fullName evidence="3">Uncharacterized protein</fullName>
    </submittedName>
</protein>
<feature type="region of interest" description="Disordered" evidence="1">
    <location>
        <begin position="32"/>
        <end position="62"/>
    </location>
</feature>
<organism evidence="2 3">
    <name type="scientific">Ditylenchus dipsaci</name>
    <dbReference type="NCBI Taxonomy" id="166011"/>
    <lineage>
        <taxon>Eukaryota</taxon>
        <taxon>Metazoa</taxon>
        <taxon>Ecdysozoa</taxon>
        <taxon>Nematoda</taxon>
        <taxon>Chromadorea</taxon>
        <taxon>Rhabditida</taxon>
        <taxon>Tylenchina</taxon>
        <taxon>Tylenchomorpha</taxon>
        <taxon>Sphaerularioidea</taxon>
        <taxon>Anguinidae</taxon>
        <taxon>Anguininae</taxon>
        <taxon>Ditylenchus</taxon>
    </lineage>
</organism>
<feature type="compositionally biased region" description="Basic and acidic residues" evidence="1">
    <location>
        <begin position="397"/>
        <end position="410"/>
    </location>
</feature>
<sequence>MHSLPEMVDLEEEERQHIEKVIQKAERREAPYVLSRTMSGASETSRRNSPIRRLPSIDTDQQQWQPKVDLSNQVVTQDELDYIARVNALAEQTLKHATNQKVVEKIEAKASPITTGSLFGGFRSMKTALTKVVSGTVSANITTANDILKTPQPEQPQEAEIEEEVAYASNDQDVSLSSSESEMDQQPQAEQEVIAITEVTEEIVAVEPEQRPPEQVKLTKEELEHIQKMAEMAEQWDRDLPSQKFWQPTPLLTDLVEVAPEKELEQSGFAARFKAVNLSSSLKSAIGKTVKELGLKEEPARKEQMNMTSSSTETDSGVEFSEAELEHIQRVEEMAKMESTATYTPFPRSSGVKACKKTAAARLKEDVAESARLVAEDISWFKEELDRMNESLQQEMSVEHKQSEHIRIEKSSSASITSITVQQSSPQPVLPAVVSLTPVDVLHQYYHDHQKQQEPPEIEEPKWSGQYSL</sequence>
<dbReference type="Proteomes" id="UP000887574">
    <property type="component" value="Unplaced"/>
</dbReference>
<reference evidence="3" key="1">
    <citation type="submission" date="2022-11" db="UniProtKB">
        <authorList>
            <consortium name="WormBaseParasite"/>
        </authorList>
    </citation>
    <scope>IDENTIFICATION</scope>
</reference>
<accession>A0A915CSY1</accession>